<proteinExistence type="predicted"/>
<evidence type="ECO:0000313" key="1">
    <source>
        <dbReference type="EMBL" id="SEO03396.1"/>
    </source>
</evidence>
<dbReference type="RefSeq" id="WP_074747527.1">
    <property type="nucleotide sequence ID" value="NZ_FOCT01000010.1"/>
</dbReference>
<evidence type="ECO:0000313" key="2">
    <source>
        <dbReference type="Proteomes" id="UP000183898"/>
    </source>
</evidence>
<sequence>MNDEYDFSQGSRGKFYRPDTQLNLPVYLDPDVLNYLSIKAKAKGIEVNEIVNDLLRKDIALIEWMK</sequence>
<dbReference type="AlphaFoldDB" id="A0A1H8LF21"/>
<dbReference type="Proteomes" id="UP000183898">
    <property type="component" value="Unassembled WGS sequence"/>
</dbReference>
<organism evidence="1 2">
    <name type="scientific">Nitrosospira multiformis</name>
    <dbReference type="NCBI Taxonomy" id="1231"/>
    <lineage>
        <taxon>Bacteria</taxon>
        <taxon>Pseudomonadati</taxon>
        <taxon>Pseudomonadota</taxon>
        <taxon>Betaproteobacteria</taxon>
        <taxon>Nitrosomonadales</taxon>
        <taxon>Nitrosomonadaceae</taxon>
        <taxon>Nitrosospira</taxon>
    </lineage>
</organism>
<name>A0A1H8LF21_9PROT</name>
<gene>
    <name evidence="1" type="ORF">SAMN05216404_11074</name>
</gene>
<protein>
    <submittedName>
        <fullName evidence="1">Uncharacterized protein</fullName>
    </submittedName>
</protein>
<dbReference type="EMBL" id="FOCT01000010">
    <property type="protein sequence ID" value="SEO03396.1"/>
    <property type="molecule type" value="Genomic_DNA"/>
</dbReference>
<accession>A0A1H8LF21</accession>
<reference evidence="1 2" key="1">
    <citation type="submission" date="2016-10" db="EMBL/GenBank/DDBJ databases">
        <authorList>
            <person name="de Groot N.N."/>
        </authorList>
    </citation>
    <scope>NUCLEOTIDE SEQUENCE [LARGE SCALE GENOMIC DNA]</scope>
    <source>
        <strain evidence="1 2">Nl18</strain>
    </source>
</reference>